<dbReference type="WBParaSite" id="ACRNAN_scaffold265.g12636.t1">
    <property type="protein sequence ID" value="ACRNAN_scaffold265.g12636.t1"/>
    <property type="gene ID" value="ACRNAN_scaffold265.g12636"/>
</dbReference>
<evidence type="ECO:0000256" key="1">
    <source>
        <dbReference type="SAM" id="MobiDB-lite"/>
    </source>
</evidence>
<protein>
    <submittedName>
        <fullName evidence="3">Uncharacterized protein</fullName>
    </submittedName>
</protein>
<reference evidence="3" key="1">
    <citation type="submission" date="2022-11" db="UniProtKB">
        <authorList>
            <consortium name="WormBaseParasite"/>
        </authorList>
    </citation>
    <scope>IDENTIFICATION</scope>
</reference>
<dbReference type="AlphaFoldDB" id="A0A914DJJ5"/>
<keyword evidence="2" id="KW-1185">Reference proteome</keyword>
<accession>A0A914DJJ5</accession>
<dbReference type="Proteomes" id="UP000887540">
    <property type="component" value="Unplaced"/>
</dbReference>
<sequence>MEEASSSKFEGEDSVKSSEIRADMLDETDPFFIDTAKWMNSMGQLLKEDPYTGQDGLFEWHNTFYNNEITESLYDSQSDEEHSNHIDSLFLPALESYVKQDLEILNEIYQNIISVLVIGKGC</sequence>
<proteinExistence type="predicted"/>
<feature type="region of interest" description="Disordered" evidence="1">
    <location>
        <begin position="1"/>
        <end position="22"/>
    </location>
</feature>
<organism evidence="2 3">
    <name type="scientific">Acrobeloides nanus</name>
    <dbReference type="NCBI Taxonomy" id="290746"/>
    <lineage>
        <taxon>Eukaryota</taxon>
        <taxon>Metazoa</taxon>
        <taxon>Ecdysozoa</taxon>
        <taxon>Nematoda</taxon>
        <taxon>Chromadorea</taxon>
        <taxon>Rhabditida</taxon>
        <taxon>Tylenchina</taxon>
        <taxon>Cephalobomorpha</taxon>
        <taxon>Cephaloboidea</taxon>
        <taxon>Cephalobidae</taxon>
        <taxon>Acrobeloides</taxon>
    </lineage>
</organism>
<evidence type="ECO:0000313" key="2">
    <source>
        <dbReference type="Proteomes" id="UP000887540"/>
    </source>
</evidence>
<feature type="compositionally biased region" description="Basic and acidic residues" evidence="1">
    <location>
        <begin position="9"/>
        <end position="22"/>
    </location>
</feature>
<name>A0A914DJJ5_9BILA</name>
<evidence type="ECO:0000313" key="3">
    <source>
        <dbReference type="WBParaSite" id="ACRNAN_scaffold265.g12636.t1"/>
    </source>
</evidence>